<evidence type="ECO:0000259" key="3">
    <source>
        <dbReference type="Pfam" id="PF08125"/>
    </source>
</evidence>
<proteinExistence type="predicted"/>
<evidence type="ECO:0000313" key="4">
    <source>
        <dbReference type="EMBL" id="MEJ5976877.1"/>
    </source>
</evidence>
<evidence type="ECO:0000313" key="5">
    <source>
        <dbReference type="Proteomes" id="UP001361239"/>
    </source>
</evidence>
<dbReference type="PANTHER" id="PTHR43362:SF1">
    <property type="entry name" value="MANNITOL DEHYDROGENASE 2-RELATED"/>
    <property type="match status" value="1"/>
</dbReference>
<dbReference type="EC" id="1.1.1.-" evidence="4"/>
<comment type="caution">
    <text evidence="4">The sequence shown here is derived from an EMBL/GenBank/DDBJ whole genome shotgun (WGS) entry which is preliminary data.</text>
</comment>
<dbReference type="InterPro" id="IPR008927">
    <property type="entry name" value="6-PGluconate_DH-like_C_sf"/>
</dbReference>
<dbReference type="EMBL" id="JBBHJZ010000002">
    <property type="protein sequence ID" value="MEJ5976877.1"/>
    <property type="molecule type" value="Genomic_DNA"/>
</dbReference>
<organism evidence="4 5">
    <name type="scientific">Novosphingobium anseongense</name>
    <dbReference type="NCBI Taxonomy" id="3133436"/>
    <lineage>
        <taxon>Bacteria</taxon>
        <taxon>Pseudomonadati</taxon>
        <taxon>Pseudomonadota</taxon>
        <taxon>Alphaproteobacteria</taxon>
        <taxon>Sphingomonadales</taxon>
        <taxon>Sphingomonadaceae</taxon>
        <taxon>Novosphingobium</taxon>
    </lineage>
</organism>
<evidence type="ECO:0000259" key="2">
    <source>
        <dbReference type="Pfam" id="PF01232"/>
    </source>
</evidence>
<dbReference type="InterPro" id="IPR000669">
    <property type="entry name" value="Mannitol_DH"/>
</dbReference>
<dbReference type="InterPro" id="IPR013328">
    <property type="entry name" value="6PGD_dom2"/>
</dbReference>
<dbReference type="InterPro" id="IPR050988">
    <property type="entry name" value="Mannitol_DH/Oxidoreductase"/>
</dbReference>
<dbReference type="Pfam" id="PF01232">
    <property type="entry name" value="Mannitol_dh"/>
    <property type="match status" value="1"/>
</dbReference>
<gene>
    <name evidence="4" type="ORF">WG901_09550</name>
</gene>
<keyword evidence="1 4" id="KW-0560">Oxidoreductase</keyword>
<dbReference type="SUPFAM" id="SSF48179">
    <property type="entry name" value="6-phosphogluconate dehydrogenase C-terminal domain-like"/>
    <property type="match status" value="1"/>
</dbReference>
<reference evidence="4 5" key="1">
    <citation type="submission" date="2024-03" db="EMBL/GenBank/DDBJ databases">
        <authorList>
            <person name="Jo J.-H."/>
        </authorList>
    </citation>
    <scope>NUCLEOTIDE SEQUENCE [LARGE SCALE GENOMIC DNA]</scope>
    <source>
        <strain evidence="4 5">PS1R-30</strain>
    </source>
</reference>
<name>A0ABU8RUY3_9SPHN</name>
<dbReference type="Pfam" id="PF08125">
    <property type="entry name" value="Mannitol_dh_C"/>
    <property type="match status" value="1"/>
</dbReference>
<evidence type="ECO:0000256" key="1">
    <source>
        <dbReference type="ARBA" id="ARBA00023002"/>
    </source>
</evidence>
<protein>
    <submittedName>
        <fullName evidence="4">Mannitol dehydrogenase family protein</fullName>
        <ecNumber evidence="4">1.1.1.-</ecNumber>
    </submittedName>
</protein>
<dbReference type="InterPro" id="IPR013118">
    <property type="entry name" value="Mannitol_DH_C"/>
</dbReference>
<accession>A0ABU8RUY3</accession>
<dbReference type="InterPro" id="IPR036291">
    <property type="entry name" value="NAD(P)-bd_dom_sf"/>
</dbReference>
<dbReference type="InterPro" id="IPR013131">
    <property type="entry name" value="Mannitol_DH_N"/>
</dbReference>
<feature type="domain" description="Mannitol dehydrogenase N-terminal" evidence="2">
    <location>
        <begin position="23"/>
        <end position="264"/>
    </location>
</feature>
<feature type="domain" description="Mannitol dehydrogenase C-terminal" evidence="3">
    <location>
        <begin position="272"/>
        <end position="424"/>
    </location>
</feature>
<dbReference type="GO" id="GO:0016491">
    <property type="term" value="F:oxidoreductase activity"/>
    <property type="evidence" value="ECO:0007669"/>
    <property type="project" value="UniProtKB-KW"/>
</dbReference>
<dbReference type="Gene3D" id="1.10.1040.10">
    <property type="entry name" value="N-(1-d-carboxylethyl)-l-norvaline Dehydrogenase, domain 2"/>
    <property type="match status" value="1"/>
</dbReference>
<dbReference type="PRINTS" id="PR00084">
    <property type="entry name" value="MTLDHDRGNASE"/>
</dbReference>
<dbReference type="Proteomes" id="UP001361239">
    <property type="component" value="Unassembled WGS sequence"/>
</dbReference>
<sequence length="455" mass="48621">MTLDRLTPEVTRFGYDRAAQATGIVHFGIGAFHRAHQAWYTDRAMEGGADTKHGRDWAIAGVSLRSAGVAEQMNPQDGLYSVTECSAAVPRVRVVGAVRQVLVAPQDPEAVVALLAAPATKIASFTITEKGYGRAADGRLDPTLAGEGSIYRYLAEGLARRRATGLPGLSLLSCDNLADNGGQLGRLLGEHAARTDADLARWIADECTFPGTMVDRIVPATTADDVAAAERLLGLSDAAAVVTEPFSQWVIEDRFAQGRPAWDKVGAQLVADVAPYETAKLRMLNGAHSALAYLGLGRGHVFVHQAVADPAIRPLLERLMRQEAAASLTPAPGQDLEAYATELLARFANPSLEHRLAQIAMDGSQKVPQRWLETLAHHQHRGVECPAILIALAGWLRHIRGDNGAVEDPLAEKLLACAQAVAPTDLLDALFGAEALVAAVWTPTERDRSFVAALL</sequence>
<dbReference type="PANTHER" id="PTHR43362">
    <property type="entry name" value="MANNITOL DEHYDROGENASE DSF1-RELATED"/>
    <property type="match status" value="1"/>
</dbReference>
<dbReference type="RefSeq" id="WP_339586836.1">
    <property type="nucleotide sequence ID" value="NZ_JBBHJZ010000002.1"/>
</dbReference>
<keyword evidence="5" id="KW-1185">Reference proteome</keyword>
<dbReference type="Gene3D" id="3.40.50.720">
    <property type="entry name" value="NAD(P)-binding Rossmann-like Domain"/>
    <property type="match status" value="1"/>
</dbReference>
<dbReference type="SUPFAM" id="SSF51735">
    <property type="entry name" value="NAD(P)-binding Rossmann-fold domains"/>
    <property type="match status" value="1"/>
</dbReference>